<comment type="cofactor">
    <cofactor evidence="5">
        <name>[4Fe-4S] cluster</name>
        <dbReference type="ChEBI" id="CHEBI:49883"/>
    </cofactor>
    <text evidence="5">Binds 1 [4Fe-4S] cluster per subunit. The cluster is presumably bound at the interface of two monomers.</text>
</comment>
<dbReference type="PANTHER" id="PTHR11178:SF51">
    <property type="entry name" value="FE_S BIOGENESIS PROTEIN NFUA"/>
    <property type="match status" value="1"/>
</dbReference>
<dbReference type="GO" id="GO:0051604">
    <property type="term" value="P:protein maturation"/>
    <property type="evidence" value="ECO:0007669"/>
    <property type="project" value="UniProtKB-UniRule"/>
</dbReference>
<dbReference type="InterPro" id="IPR000361">
    <property type="entry name" value="ATAP_core_dom"/>
</dbReference>
<dbReference type="InterPro" id="IPR034904">
    <property type="entry name" value="FSCA_dom_sf"/>
</dbReference>
<dbReference type="AlphaFoldDB" id="A0A2P1PR91"/>
<keyword evidence="3 5" id="KW-0408">Iron</keyword>
<dbReference type="KEGG" id="xba:C7S18_09110"/>
<dbReference type="Gene3D" id="2.60.300.12">
    <property type="entry name" value="HesB-like domain"/>
    <property type="match status" value="1"/>
</dbReference>
<feature type="domain" description="NIF system FeS cluster assembly NifU C-terminal" evidence="6">
    <location>
        <begin position="113"/>
        <end position="179"/>
    </location>
</feature>
<dbReference type="GO" id="GO:0016226">
    <property type="term" value="P:iron-sulfur cluster assembly"/>
    <property type="evidence" value="ECO:0007669"/>
    <property type="project" value="UniProtKB-UniRule"/>
</dbReference>
<keyword evidence="9" id="KW-1185">Reference proteome</keyword>
<dbReference type="Pfam" id="PF01106">
    <property type="entry name" value="NifU"/>
    <property type="match status" value="1"/>
</dbReference>
<keyword evidence="1 5" id="KW-0004">4Fe-4S</keyword>
<evidence type="ECO:0000256" key="4">
    <source>
        <dbReference type="ARBA" id="ARBA00023014"/>
    </source>
</evidence>
<dbReference type="EMBL" id="CP027860">
    <property type="protein sequence ID" value="AVP97341.1"/>
    <property type="molecule type" value="Genomic_DNA"/>
</dbReference>
<comment type="subunit">
    <text evidence="5">Homodimer.</text>
</comment>
<dbReference type="HAMAP" id="MF_01637">
    <property type="entry name" value="Fe_S_biogen_NfuA"/>
    <property type="match status" value="1"/>
</dbReference>
<comment type="similarity">
    <text evidence="5">Belongs to the NfuA family.</text>
</comment>
<dbReference type="InterPro" id="IPR001075">
    <property type="entry name" value="NIF_FeS_clus_asmbl_NifU_C"/>
</dbReference>
<reference evidence="8 9" key="2">
    <citation type="submission" date="2018-03" db="EMBL/GenBank/DDBJ databases">
        <authorList>
            <person name="Keele B.F."/>
        </authorList>
    </citation>
    <scope>NUCLEOTIDE SEQUENCE [LARGE SCALE GENOMIC DNA]</scope>
    <source>
        <strain evidence="8 9">D13</strain>
    </source>
</reference>
<evidence type="ECO:0000313" key="9">
    <source>
        <dbReference type="Proteomes" id="UP000241074"/>
    </source>
</evidence>
<evidence type="ECO:0000259" key="6">
    <source>
        <dbReference type="Pfam" id="PF01106"/>
    </source>
</evidence>
<organism evidence="8 9">
    <name type="scientific">Ahniella affigens</name>
    <dbReference type="NCBI Taxonomy" id="2021234"/>
    <lineage>
        <taxon>Bacteria</taxon>
        <taxon>Pseudomonadati</taxon>
        <taxon>Pseudomonadota</taxon>
        <taxon>Gammaproteobacteria</taxon>
        <taxon>Lysobacterales</taxon>
        <taxon>Rhodanobacteraceae</taxon>
        <taxon>Ahniella</taxon>
    </lineage>
</organism>
<dbReference type="Pfam" id="PF01521">
    <property type="entry name" value="Fe-S_biosyn"/>
    <property type="match status" value="1"/>
</dbReference>
<dbReference type="SUPFAM" id="SSF117916">
    <property type="entry name" value="Fe-S cluster assembly (FSCA) domain-like"/>
    <property type="match status" value="1"/>
</dbReference>
<dbReference type="Proteomes" id="UP000241074">
    <property type="component" value="Chromosome"/>
</dbReference>
<proteinExistence type="inferred from homology"/>
<dbReference type="OrthoDB" id="9785450at2"/>
<keyword evidence="2 5" id="KW-0479">Metal-binding</keyword>
<feature type="binding site" evidence="5">
    <location>
        <position position="151"/>
    </location>
    <ligand>
        <name>[4Fe-4S] cluster</name>
        <dbReference type="ChEBI" id="CHEBI:49883"/>
    </ligand>
</feature>
<evidence type="ECO:0000259" key="7">
    <source>
        <dbReference type="Pfam" id="PF01521"/>
    </source>
</evidence>
<keyword evidence="4 5" id="KW-0411">Iron-sulfur</keyword>
<dbReference type="InterPro" id="IPR035903">
    <property type="entry name" value="HesB-like_dom_sf"/>
</dbReference>
<sequence length="195" mass="21124">MLNISKAAIAHFRKIIAQQDIDGLGVRLSAVAPGTAKADCRLEFCEPSDLLGDEWQIECDDFSIYVDRASVPFLDSAQIDFQSPTLGSGQLTIKAPKIKGNVPGPDASPEERIRYILETEINTGLASHGGRCSLVEFTADGIVVLQFGGGCHGCSQVESTVKHGVERTLMAQIPEVKGVRDVTDHATGHRPYYKR</sequence>
<evidence type="ECO:0000256" key="3">
    <source>
        <dbReference type="ARBA" id="ARBA00023004"/>
    </source>
</evidence>
<evidence type="ECO:0000256" key="1">
    <source>
        <dbReference type="ARBA" id="ARBA00022485"/>
    </source>
</evidence>
<dbReference type="GO" id="GO:0005506">
    <property type="term" value="F:iron ion binding"/>
    <property type="evidence" value="ECO:0007669"/>
    <property type="project" value="InterPro"/>
</dbReference>
<dbReference type="Gene3D" id="3.30.300.130">
    <property type="entry name" value="Fe-S cluster assembly (FSCA)"/>
    <property type="match status" value="1"/>
</dbReference>
<protein>
    <recommendedName>
        <fullName evidence="5">Fe/S biogenesis protein NfuA</fullName>
    </recommendedName>
</protein>
<evidence type="ECO:0000256" key="5">
    <source>
        <dbReference type="HAMAP-Rule" id="MF_01637"/>
    </source>
</evidence>
<comment type="function">
    <text evidence="5">Involved in iron-sulfur cluster biogenesis. Binds a 4Fe-4S cluster, can transfer this cluster to apoproteins, and thereby intervenes in the maturation of Fe/S proteins. Could also act as a scaffold/chaperone for damaged Fe/S proteins.</text>
</comment>
<dbReference type="InterPro" id="IPR017726">
    <property type="entry name" value="Fe/S_biogenesis_protein_NfuA"/>
</dbReference>
<evidence type="ECO:0000256" key="2">
    <source>
        <dbReference type="ARBA" id="ARBA00022723"/>
    </source>
</evidence>
<feature type="domain" description="Core" evidence="7">
    <location>
        <begin position="2"/>
        <end position="102"/>
    </location>
</feature>
<accession>A0A2P1PR91</accession>
<dbReference type="GO" id="GO:0051539">
    <property type="term" value="F:4 iron, 4 sulfur cluster binding"/>
    <property type="evidence" value="ECO:0007669"/>
    <property type="project" value="UniProtKB-UniRule"/>
</dbReference>
<feature type="binding site" evidence="5">
    <location>
        <position position="154"/>
    </location>
    <ligand>
        <name>[4Fe-4S] cluster</name>
        <dbReference type="ChEBI" id="CHEBI:49883"/>
    </ligand>
</feature>
<name>A0A2P1PR91_9GAMM</name>
<dbReference type="SUPFAM" id="SSF89360">
    <property type="entry name" value="HesB-like domain"/>
    <property type="match status" value="1"/>
</dbReference>
<evidence type="ECO:0000313" key="8">
    <source>
        <dbReference type="EMBL" id="AVP97341.1"/>
    </source>
</evidence>
<reference evidence="8 9" key="1">
    <citation type="submission" date="2018-03" db="EMBL/GenBank/DDBJ databases">
        <title>Ahniella affigens gen. nov., sp. nov., a gammaproteobacterium isolated from sandy soil near a stream.</title>
        <authorList>
            <person name="Ko Y."/>
            <person name="Kim J.-H."/>
        </authorList>
    </citation>
    <scope>NUCLEOTIDE SEQUENCE [LARGE SCALE GENOMIC DNA]</scope>
    <source>
        <strain evidence="8 9">D13</strain>
    </source>
</reference>
<dbReference type="RefSeq" id="WP_106891265.1">
    <property type="nucleotide sequence ID" value="NZ_CP027860.1"/>
</dbReference>
<gene>
    <name evidence="5" type="primary">nfuA</name>
    <name evidence="8" type="ORF">C7S18_09110</name>
</gene>
<dbReference type="PANTHER" id="PTHR11178">
    <property type="entry name" value="IRON-SULFUR CLUSTER SCAFFOLD PROTEIN NFU-RELATED"/>
    <property type="match status" value="1"/>
</dbReference>